<feature type="domain" description="ABC transporter" evidence="8">
    <location>
        <begin position="372"/>
        <end position="623"/>
    </location>
</feature>
<dbReference type="Pfam" id="PF00005">
    <property type="entry name" value="ABC_tran"/>
    <property type="match status" value="2"/>
</dbReference>
<evidence type="ECO:0000313" key="9">
    <source>
        <dbReference type="EMBL" id="AWU96776.1"/>
    </source>
</evidence>
<keyword evidence="7" id="KW-0472">Membrane</keyword>
<keyword evidence="9" id="KW-0614">Plasmid</keyword>
<dbReference type="NCBIfam" id="NF008453">
    <property type="entry name" value="PRK11308.1"/>
    <property type="match status" value="2"/>
</dbReference>
<keyword evidence="10" id="KW-1185">Reference proteome</keyword>
<dbReference type="InterPro" id="IPR017871">
    <property type="entry name" value="ABC_transporter-like_CS"/>
</dbReference>
<keyword evidence="5" id="KW-0547">Nucleotide-binding</keyword>
<reference evidence="9 10" key="1">
    <citation type="submission" date="2018-06" db="EMBL/GenBank/DDBJ databases">
        <title>Complete genome sequencing of Azospirillum sp. M2T2B2.</title>
        <authorList>
            <person name="Heo J."/>
            <person name="Kim S.-J."/>
            <person name="Kwon S.-W."/>
            <person name="Anandham R."/>
        </authorList>
    </citation>
    <scope>NUCLEOTIDE SEQUENCE [LARGE SCALE GENOMIC DNA]</scope>
    <source>
        <strain evidence="9 10">M2T2B2</strain>
        <plasmid evidence="9 10">unnamed2</plasmid>
    </source>
</reference>
<evidence type="ECO:0000256" key="3">
    <source>
        <dbReference type="ARBA" id="ARBA00022448"/>
    </source>
</evidence>
<dbReference type="PANTHER" id="PTHR43297:SF2">
    <property type="entry name" value="DIPEPTIDE TRANSPORT ATP-BINDING PROTEIN DPPD"/>
    <property type="match status" value="1"/>
</dbReference>
<dbReference type="GO" id="GO:0016887">
    <property type="term" value="F:ATP hydrolysis activity"/>
    <property type="evidence" value="ECO:0007669"/>
    <property type="project" value="InterPro"/>
</dbReference>
<accession>A0A2U9SDQ1</accession>
<evidence type="ECO:0000256" key="2">
    <source>
        <dbReference type="ARBA" id="ARBA00005417"/>
    </source>
</evidence>
<dbReference type="Proteomes" id="UP000249605">
    <property type="component" value="Plasmid unnamed2"/>
</dbReference>
<dbReference type="SUPFAM" id="SSF52540">
    <property type="entry name" value="P-loop containing nucleoside triphosphate hydrolases"/>
    <property type="match status" value="2"/>
</dbReference>
<dbReference type="Gene3D" id="3.40.50.300">
    <property type="entry name" value="P-loop containing nucleotide triphosphate hydrolases"/>
    <property type="match status" value="2"/>
</dbReference>
<dbReference type="FunFam" id="3.40.50.300:FF:000016">
    <property type="entry name" value="Oligopeptide ABC transporter ATP-binding component"/>
    <property type="match status" value="2"/>
</dbReference>
<dbReference type="InterPro" id="IPR027417">
    <property type="entry name" value="P-loop_NTPase"/>
</dbReference>
<gene>
    <name evidence="9" type="ORF">DM194_21030</name>
</gene>
<dbReference type="Pfam" id="PF08352">
    <property type="entry name" value="oligo_HPY"/>
    <property type="match status" value="2"/>
</dbReference>
<dbReference type="AlphaFoldDB" id="A0A2U9SDQ1"/>
<evidence type="ECO:0000313" key="10">
    <source>
        <dbReference type="Proteomes" id="UP000249605"/>
    </source>
</evidence>
<dbReference type="OrthoDB" id="9802264at2"/>
<organism evidence="9 10">
    <name type="scientific">Azospirillum ramasamyi</name>
    <dbReference type="NCBI Taxonomy" id="682998"/>
    <lineage>
        <taxon>Bacteria</taxon>
        <taxon>Pseudomonadati</taxon>
        <taxon>Pseudomonadota</taxon>
        <taxon>Alphaproteobacteria</taxon>
        <taxon>Rhodospirillales</taxon>
        <taxon>Azospirillaceae</taxon>
        <taxon>Azospirillum</taxon>
    </lineage>
</organism>
<dbReference type="PROSITE" id="PS50893">
    <property type="entry name" value="ABC_TRANSPORTER_2"/>
    <property type="match status" value="2"/>
</dbReference>
<dbReference type="GO" id="GO:0055085">
    <property type="term" value="P:transmembrane transport"/>
    <property type="evidence" value="ECO:0007669"/>
    <property type="project" value="UniProtKB-ARBA"/>
</dbReference>
<name>A0A2U9SDQ1_9PROT</name>
<comment type="subcellular location">
    <subcellularLocation>
        <location evidence="1">Cell inner membrane</location>
        <topology evidence="1">Peripheral membrane protein</topology>
    </subcellularLocation>
</comment>
<dbReference type="NCBIfam" id="NF007739">
    <property type="entry name" value="PRK10419.1"/>
    <property type="match status" value="2"/>
</dbReference>
<dbReference type="CDD" id="cd03257">
    <property type="entry name" value="ABC_NikE_OppD_transporters"/>
    <property type="match status" value="2"/>
</dbReference>
<dbReference type="InterPro" id="IPR003439">
    <property type="entry name" value="ABC_transporter-like_ATP-bd"/>
</dbReference>
<evidence type="ECO:0000256" key="5">
    <source>
        <dbReference type="ARBA" id="ARBA00022741"/>
    </source>
</evidence>
<proteinExistence type="inferred from homology"/>
<evidence type="ECO:0000256" key="1">
    <source>
        <dbReference type="ARBA" id="ARBA00004417"/>
    </source>
</evidence>
<sequence>MMTAPQAHPTLQPAAAPAVTPAPAPLLDIRGLTISYGNARGTLRAASDVSFAIRPGEVMGLVGESGSGKSTVAMAILDLLGGGGRVDAGEILFDGVDLRRLPAAERRALRGDRIAAVFQDPFTSLNPALTVGRQIAEPLIRHKGLSTRQAAVRVEELLAEVGIRDPRRVAASYPHELSGGMQQRALIATALGCEPKLLILDEPTTALDVTVEARIIDLLAKLCDSHRLSALFVSHNLGIVNRICETVTVLYGGVVVETGRTGRVLSRPAHPYAKGLVAALPRITADRRHRLPSIPGTVAKLSGAVTACVFAPRCPFAEETCRSQPQTMRMDEAGDGVRCWKADALADTPWPDEESGAARPPRALPQRSAPLVEVENLRKIYGANRSILPWLRRAGTVAVDDVSFTVGRGEVVGVVGESGSGKSTIGRALLALTEPSAGTVLFDGADLTERVKRGDQELRRRAQLVFQNSAASLNPRKTVGAAMDRPLVLAGKGDAEKRRKTIAGLLTRVGLPAAYADRYPHELSGGERQRVNIARALATNPDFVVCDEAVSALDVSVQANILNLLAELRDEMGLSYLFITHDIAVVSHIADRVLVVYGGTICEEGPIASVLRPPYHPYTEALLSAVPRLAEDGQETPRILLEDAAAAPGGRGCAFAARCPRKLGAVCDEQAPPVHETADGHRIACHIPLATLAERAAVFPELMEGDARH</sequence>
<dbReference type="KEGG" id="azm:DM194_21030"/>
<dbReference type="GO" id="GO:0005524">
    <property type="term" value="F:ATP binding"/>
    <property type="evidence" value="ECO:0007669"/>
    <property type="project" value="UniProtKB-KW"/>
</dbReference>
<dbReference type="PROSITE" id="PS00211">
    <property type="entry name" value="ABC_TRANSPORTER_1"/>
    <property type="match status" value="2"/>
</dbReference>
<evidence type="ECO:0000256" key="4">
    <source>
        <dbReference type="ARBA" id="ARBA00022475"/>
    </source>
</evidence>
<comment type="similarity">
    <text evidence="2">Belongs to the ABC transporter superfamily.</text>
</comment>
<dbReference type="EMBL" id="CP029832">
    <property type="protein sequence ID" value="AWU96776.1"/>
    <property type="molecule type" value="Genomic_DNA"/>
</dbReference>
<evidence type="ECO:0000259" key="8">
    <source>
        <dbReference type="PROSITE" id="PS50893"/>
    </source>
</evidence>
<protein>
    <submittedName>
        <fullName evidence="9">ABC transporter ATP-binding protein</fullName>
    </submittedName>
</protein>
<evidence type="ECO:0000256" key="6">
    <source>
        <dbReference type="ARBA" id="ARBA00022840"/>
    </source>
</evidence>
<geneLocation type="plasmid" evidence="9 10">
    <name>unnamed2</name>
</geneLocation>
<keyword evidence="6 9" id="KW-0067">ATP-binding</keyword>
<dbReference type="GO" id="GO:0005886">
    <property type="term" value="C:plasma membrane"/>
    <property type="evidence" value="ECO:0007669"/>
    <property type="project" value="UniProtKB-SubCell"/>
</dbReference>
<feature type="domain" description="ABC transporter" evidence="8">
    <location>
        <begin position="29"/>
        <end position="277"/>
    </location>
</feature>
<dbReference type="RefSeq" id="WP_111069516.1">
    <property type="nucleotide sequence ID" value="NZ_CP029832.1"/>
</dbReference>
<dbReference type="InterPro" id="IPR013563">
    <property type="entry name" value="Oligopep_ABC_C"/>
</dbReference>
<dbReference type="InterPro" id="IPR050388">
    <property type="entry name" value="ABC_Ni/Peptide_Import"/>
</dbReference>
<evidence type="ECO:0000256" key="7">
    <source>
        <dbReference type="ARBA" id="ARBA00023136"/>
    </source>
</evidence>
<dbReference type="PANTHER" id="PTHR43297">
    <property type="entry name" value="OLIGOPEPTIDE TRANSPORT ATP-BINDING PROTEIN APPD"/>
    <property type="match status" value="1"/>
</dbReference>
<keyword evidence="4" id="KW-1003">Cell membrane</keyword>
<dbReference type="SMART" id="SM00382">
    <property type="entry name" value="AAA"/>
    <property type="match status" value="2"/>
</dbReference>
<dbReference type="NCBIfam" id="TIGR01727">
    <property type="entry name" value="oligo_HPY"/>
    <property type="match status" value="2"/>
</dbReference>
<dbReference type="GO" id="GO:0015833">
    <property type="term" value="P:peptide transport"/>
    <property type="evidence" value="ECO:0007669"/>
    <property type="project" value="InterPro"/>
</dbReference>
<keyword evidence="3" id="KW-0813">Transport</keyword>
<dbReference type="InterPro" id="IPR003593">
    <property type="entry name" value="AAA+_ATPase"/>
</dbReference>